<organism evidence="1">
    <name type="scientific">Siphoviridae sp. ct4fm14</name>
    <dbReference type="NCBI Taxonomy" id="2825331"/>
    <lineage>
        <taxon>Viruses</taxon>
        <taxon>Duplodnaviria</taxon>
        <taxon>Heunggongvirae</taxon>
        <taxon>Uroviricota</taxon>
        <taxon>Caudoviricetes</taxon>
    </lineage>
</organism>
<evidence type="ECO:0000313" key="1">
    <source>
        <dbReference type="EMBL" id="DAF97667.1"/>
    </source>
</evidence>
<sequence length="36" mass="4367">MQGRRGNKEWGLQRRIIFLQTQSALLRLRFSKCMML</sequence>
<dbReference type="EMBL" id="BK016135">
    <property type="protein sequence ID" value="DAF97667.1"/>
    <property type="molecule type" value="Genomic_DNA"/>
</dbReference>
<accession>A0A8S5UTA3</accession>
<protein>
    <submittedName>
        <fullName evidence="1">Uncharacterized protein</fullName>
    </submittedName>
</protein>
<proteinExistence type="predicted"/>
<name>A0A8S5UTA3_9CAUD</name>
<reference evidence="1" key="1">
    <citation type="journal article" date="2021" name="Proc. Natl. Acad. Sci. U.S.A.">
        <title>A Catalog of Tens of Thousands of Viruses from Human Metagenomes Reveals Hidden Associations with Chronic Diseases.</title>
        <authorList>
            <person name="Tisza M.J."/>
            <person name="Buck C.B."/>
        </authorList>
    </citation>
    <scope>NUCLEOTIDE SEQUENCE</scope>
    <source>
        <strain evidence="1">Ct4fm14</strain>
    </source>
</reference>